<accession>A0ABV4UPP7</accession>
<name>A0ABV4UPP7_9MICC</name>
<dbReference type="InterPro" id="IPR029025">
    <property type="entry name" value="T3SS_substrate_exporter_C"/>
</dbReference>
<dbReference type="PANTHER" id="PTHR30531:SF12">
    <property type="entry name" value="FLAGELLAR BIOSYNTHETIC PROTEIN FLHB"/>
    <property type="match status" value="1"/>
</dbReference>
<feature type="transmembrane region" description="Helical" evidence="2">
    <location>
        <begin position="128"/>
        <end position="151"/>
    </location>
</feature>
<feature type="transmembrane region" description="Helical" evidence="2">
    <location>
        <begin position="171"/>
        <end position="191"/>
    </location>
</feature>
<evidence type="ECO:0000256" key="2">
    <source>
        <dbReference type="SAM" id="Phobius"/>
    </source>
</evidence>
<dbReference type="Proteomes" id="UP001575652">
    <property type="component" value="Unassembled WGS sequence"/>
</dbReference>
<feature type="transmembrane region" description="Helical" evidence="2">
    <location>
        <begin position="77"/>
        <end position="97"/>
    </location>
</feature>
<dbReference type="PRINTS" id="PR00950">
    <property type="entry name" value="TYPE3IMSPROT"/>
</dbReference>
<dbReference type="SUPFAM" id="SSF160544">
    <property type="entry name" value="EscU C-terminal domain-like"/>
    <property type="match status" value="1"/>
</dbReference>
<reference evidence="3 4" key="1">
    <citation type="submission" date="2024-09" db="EMBL/GenBank/DDBJ databases">
        <authorList>
            <person name="Salinas-Garcia M.A."/>
            <person name="Prieme A."/>
        </authorList>
    </citation>
    <scope>NUCLEOTIDE SEQUENCE [LARGE SCALE GENOMIC DNA]</scope>
    <source>
        <strain evidence="3 4">DSM 21081</strain>
    </source>
</reference>
<keyword evidence="3" id="KW-0282">Flagellum</keyword>
<evidence type="ECO:0000256" key="1">
    <source>
        <dbReference type="SAM" id="MobiDB-lite"/>
    </source>
</evidence>
<organism evidence="3 4">
    <name type="scientific">Arthrobacter halodurans</name>
    <dbReference type="NCBI Taxonomy" id="516699"/>
    <lineage>
        <taxon>Bacteria</taxon>
        <taxon>Bacillati</taxon>
        <taxon>Actinomycetota</taxon>
        <taxon>Actinomycetes</taxon>
        <taxon>Micrococcales</taxon>
        <taxon>Micrococcaceae</taxon>
        <taxon>Arthrobacter</taxon>
    </lineage>
</organism>
<keyword evidence="4" id="KW-1185">Reference proteome</keyword>
<dbReference type="Pfam" id="PF01312">
    <property type="entry name" value="Bac_export_2"/>
    <property type="match status" value="1"/>
</dbReference>
<feature type="compositionally biased region" description="Pro residues" evidence="1">
    <location>
        <begin position="357"/>
        <end position="372"/>
    </location>
</feature>
<dbReference type="RefSeq" id="WP_373972625.1">
    <property type="nucleotide sequence ID" value="NZ_JBHDLJ010000010.1"/>
</dbReference>
<dbReference type="PANTHER" id="PTHR30531">
    <property type="entry name" value="FLAGELLAR BIOSYNTHETIC PROTEIN FLHB"/>
    <property type="match status" value="1"/>
</dbReference>
<keyword evidence="2" id="KW-0472">Membrane</keyword>
<comment type="caution">
    <text evidence="3">The sequence shown here is derived from an EMBL/GenBank/DDBJ whole genome shotgun (WGS) entry which is preliminary data.</text>
</comment>
<sequence length="389" mass="40138">MKDVRSKGKLSRSQDLTAWLGIGAAAVMIPTALGAGESAARSQLATVSAVVENPDPAAALGALDAGMASLGTTLAPMLAAVALVVAAAAALQGGVYFRKFKFRGESLNLVTGLQRTFGLQALWEGGKALLKTAVVALVLWSVVNGLMPVLLEAGALPIASLLAAAGGGVASLLQSAVLAGLVLAVVDLVVVGRRNRKHTRMTQKEVKDETKKTDGDPLIRSQRRSRQLSMSRNRMIAAVGQSDVVLVNPTHVAVALRYEPGKSAPRVVAKGAGTIAARIREEASARRVPMVRDVELARALHGACELGQEIPAEMYGAVARVLAFVMALKARGAADGVHTVPPAGAAHRAHGAHGPHAAPPGAPPPIRPPDPRPATARHASSDPSQKAPR</sequence>
<evidence type="ECO:0000313" key="4">
    <source>
        <dbReference type="Proteomes" id="UP001575652"/>
    </source>
</evidence>
<dbReference type="EMBL" id="JBHDLJ010000010">
    <property type="protein sequence ID" value="MFB0835367.1"/>
    <property type="molecule type" value="Genomic_DNA"/>
</dbReference>
<proteinExistence type="predicted"/>
<evidence type="ECO:0000313" key="3">
    <source>
        <dbReference type="EMBL" id="MFB0835367.1"/>
    </source>
</evidence>
<dbReference type="InterPro" id="IPR006135">
    <property type="entry name" value="T3SS_substrate_exporter"/>
</dbReference>
<feature type="region of interest" description="Disordered" evidence="1">
    <location>
        <begin position="339"/>
        <end position="389"/>
    </location>
</feature>
<keyword evidence="2" id="KW-1133">Transmembrane helix</keyword>
<keyword evidence="3" id="KW-0969">Cilium</keyword>
<keyword evidence="2" id="KW-0812">Transmembrane</keyword>
<keyword evidence="3" id="KW-0966">Cell projection</keyword>
<protein>
    <submittedName>
        <fullName evidence="3">Flagellar biosynthesis protein FlhB</fullName>
    </submittedName>
</protein>
<dbReference type="Gene3D" id="3.40.1690.10">
    <property type="entry name" value="secretion proteins EscU"/>
    <property type="match status" value="1"/>
</dbReference>
<gene>
    <name evidence="3" type="ORF">ACETWP_12280</name>
</gene>